<dbReference type="PANTHER" id="PTHR11061">
    <property type="entry name" value="RNA M5U METHYLTRANSFERASE"/>
    <property type="match status" value="1"/>
</dbReference>
<feature type="binding site" evidence="4">
    <location>
        <position position="291"/>
    </location>
    <ligand>
        <name>S-adenosyl-L-methionine</name>
        <dbReference type="ChEBI" id="CHEBI:59789"/>
    </ligand>
</feature>
<dbReference type="Gene3D" id="2.40.50.140">
    <property type="entry name" value="Nucleic acid-binding proteins"/>
    <property type="match status" value="1"/>
</dbReference>
<keyword evidence="8" id="KW-1185">Reference proteome</keyword>
<evidence type="ECO:0000313" key="7">
    <source>
        <dbReference type="EMBL" id="GAA4458510.1"/>
    </source>
</evidence>
<feature type="binding site" evidence="4">
    <location>
        <position position="390"/>
    </location>
    <ligand>
        <name>S-adenosyl-L-methionine</name>
        <dbReference type="ChEBI" id="CHEBI:59789"/>
    </ligand>
</feature>
<reference evidence="8" key="1">
    <citation type="journal article" date="2019" name="Int. J. Syst. Evol. Microbiol.">
        <title>The Global Catalogue of Microorganisms (GCM) 10K type strain sequencing project: providing services to taxonomists for standard genome sequencing and annotation.</title>
        <authorList>
            <consortium name="The Broad Institute Genomics Platform"/>
            <consortium name="The Broad Institute Genome Sequencing Center for Infectious Disease"/>
            <person name="Wu L."/>
            <person name="Ma J."/>
        </authorList>
    </citation>
    <scope>NUCLEOTIDE SEQUENCE [LARGE SCALE GENOMIC DNA]</scope>
    <source>
        <strain evidence="8">JCM 31921</strain>
    </source>
</reference>
<dbReference type="EMBL" id="BAABEZ010000024">
    <property type="protein sequence ID" value="GAA4458510.1"/>
    <property type="molecule type" value="Genomic_DNA"/>
</dbReference>
<feature type="binding site" evidence="4">
    <location>
        <position position="341"/>
    </location>
    <ligand>
        <name>S-adenosyl-L-methionine</name>
        <dbReference type="ChEBI" id="CHEBI:59789"/>
    </ligand>
</feature>
<dbReference type="PROSITE" id="PS51687">
    <property type="entry name" value="SAM_MT_RNA_M5U"/>
    <property type="match status" value="1"/>
</dbReference>
<dbReference type="InterPro" id="IPR029063">
    <property type="entry name" value="SAM-dependent_MTases_sf"/>
</dbReference>
<dbReference type="InterPro" id="IPR010280">
    <property type="entry name" value="U5_MeTrfase_fam"/>
</dbReference>
<feature type="binding site" evidence="4">
    <location>
        <position position="320"/>
    </location>
    <ligand>
        <name>S-adenosyl-L-methionine</name>
        <dbReference type="ChEBI" id="CHEBI:59789"/>
    </ligand>
</feature>
<accession>A0ABP8N2F0</accession>
<dbReference type="Gene3D" id="2.40.50.1070">
    <property type="match status" value="1"/>
</dbReference>
<dbReference type="NCBIfam" id="TIGR00479">
    <property type="entry name" value="rumA"/>
    <property type="match status" value="1"/>
</dbReference>
<dbReference type="PROSITE" id="PS01230">
    <property type="entry name" value="TRMA_1"/>
    <property type="match status" value="1"/>
</dbReference>
<dbReference type="PANTHER" id="PTHR11061:SF30">
    <property type="entry name" value="TRNA (URACIL(54)-C(5))-METHYLTRANSFERASE"/>
    <property type="match status" value="1"/>
</dbReference>
<dbReference type="Pfam" id="PF05958">
    <property type="entry name" value="tRNA_U5-meth_tr"/>
    <property type="match status" value="1"/>
</dbReference>
<protein>
    <submittedName>
        <fullName evidence="7">23S rRNA (Uracil(1939)-C(5))-methyltransferase RlmD</fullName>
    </submittedName>
</protein>
<keyword evidence="3 4" id="KW-0949">S-adenosyl-L-methionine</keyword>
<feature type="active site" description="Nucleophile" evidence="4">
    <location>
        <position position="417"/>
    </location>
</feature>
<dbReference type="Gene3D" id="3.40.50.150">
    <property type="entry name" value="Vaccinia Virus protein VP39"/>
    <property type="match status" value="1"/>
</dbReference>
<sequence>MPIVSYAAEGRCIGHLPDGKVVFVENAVPGDVVDVRITKSKKSFAEGRMLRLVTPSPDRIVPFCEHFGVCGGCKWQMLPYEKQLEYKQQQVADQMKRIGHVALPEMEPISGSTLQRLYRNKLEFTFSSKRFRTNEELTAAGDAEFAPESALGFHAPGLFDKVVPINTCHLQPEPTNKIRNFLRDYTREHQLSYYDFRAHTGFMRNLMIRVTTTGEVLVNVVFGEDDAQVRGDMFAKLLAIAPEISTLCYTINTKWNDSIYDLEIHTYHGKGFITEKLEDFTFNISPKSFFQTNSTQAETLYRITRDFAGLNGSEVLYDLYCGTGSIGIFCSKGARKVIGIEVIEQAIEDAKVNAAQNGIGHALFYAGDVAAICTDAFFEEHGKPDVIITDPPRAGMSEKLVQQLLKMRAPKIVYVSCNPATQARDLALLDEAYRIDRMRPVDMFPHTHHIENVVLLTLR</sequence>
<feature type="active site" evidence="5">
    <location>
        <position position="417"/>
    </location>
</feature>
<dbReference type="Pfam" id="PF01938">
    <property type="entry name" value="TRAM"/>
    <property type="match status" value="1"/>
</dbReference>
<dbReference type="InterPro" id="IPR030390">
    <property type="entry name" value="MeTrfase_TrmA_AS"/>
</dbReference>
<evidence type="ECO:0000313" key="8">
    <source>
        <dbReference type="Proteomes" id="UP001501410"/>
    </source>
</evidence>
<organism evidence="7 8">
    <name type="scientific">Rurimicrobium arvi</name>
    <dbReference type="NCBI Taxonomy" id="2049916"/>
    <lineage>
        <taxon>Bacteria</taxon>
        <taxon>Pseudomonadati</taxon>
        <taxon>Bacteroidota</taxon>
        <taxon>Chitinophagia</taxon>
        <taxon>Chitinophagales</taxon>
        <taxon>Chitinophagaceae</taxon>
        <taxon>Rurimicrobium</taxon>
    </lineage>
</organism>
<keyword evidence="2 4" id="KW-0808">Transferase</keyword>
<dbReference type="PROSITE" id="PS01231">
    <property type="entry name" value="TRMA_2"/>
    <property type="match status" value="1"/>
</dbReference>
<evidence type="ECO:0000256" key="2">
    <source>
        <dbReference type="ARBA" id="ARBA00022679"/>
    </source>
</evidence>
<gene>
    <name evidence="7" type="primary">rlmD</name>
    <name evidence="7" type="ORF">GCM10023092_26920</name>
</gene>
<dbReference type="Proteomes" id="UP001501410">
    <property type="component" value="Unassembled WGS sequence"/>
</dbReference>
<name>A0ABP8N2F0_9BACT</name>
<evidence type="ECO:0000256" key="5">
    <source>
        <dbReference type="PROSITE-ProRule" id="PRU10015"/>
    </source>
</evidence>
<dbReference type="CDD" id="cd02440">
    <property type="entry name" value="AdoMet_MTases"/>
    <property type="match status" value="1"/>
</dbReference>
<dbReference type="PROSITE" id="PS50926">
    <property type="entry name" value="TRAM"/>
    <property type="match status" value="1"/>
</dbReference>
<dbReference type="InterPro" id="IPR030391">
    <property type="entry name" value="MeTrfase_TrmA_CS"/>
</dbReference>
<evidence type="ECO:0000259" key="6">
    <source>
        <dbReference type="PROSITE" id="PS50926"/>
    </source>
</evidence>
<dbReference type="InterPro" id="IPR002792">
    <property type="entry name" value="TRAM_dom"/>
</dbReference>
<evidence type="ECO:0000256" key="4">
    <source>
        <dbReference type="PROSITE-ProRule" id="PRU01024"/>
    </source>
</evidence>
<dbReference type="SUPFAM" id="SSF50249">
    <property type="entry name" value="Nucleic acid-binding proteins"/>
    <property type="match status" value="1"/>
</dbReference>
<proteinExistence type="inferred from homology"/>
<comment type="caution">
    <text evidence="7">The sequence shown here is derived from an EMBL/GenBank/DDBJ whole genome shotgun (WGS) entry which is preliminary data.</text>
</comment>
<keyword evidence="1 4" id="KW-0489">Methyltransferase</keyword>
<dbReference type="InterPro" id="IPR012340">
    <property type="entry name" value="NA-bd_OB-fold"/>
</dbReference>
<comment type="similarity">
    <text evidence="4">Belongs to the class I-like SAM-binding methyltransferase superfamily. RNA M5U methyltransferase family.</text>
</comment>
<evidence type="ECO:0000256" key="3">
    <source>
        <dbReference type="ARBA" id="ARBA00022691"/>
    </source>
</evidence>
<feature type="domain" description="TRAM" evidence="6">
    <location>
        <begin position="1"/>
        <end position="51"/>
    </location>
</feature>
<dbReference type="SUPFAM" id="SSF53335">
    <property type="entry name" value="S-adenosyl-L-methionine-dependent methyltransferases"/>
    <property type="match status" value="1"/>
</dbReference>
<evidence type="ECO:0000256" key="1">
    <source>
        <dbReference type="ARBA" id="ARBA00022603"/>
    </source>
</evidence>